<proteinExistence type="predicted"/>
<organism evidence="2 3">
    <name type="scientific">Thalictrum thalictroides</name>
    <name type="common">Rue-anemone</name>
    <name type="synonym">Anemone thalictroides</name>
    <dbReference type="NCBI Taxonomy" id="46969"/>
    <lineage>
        <taxon>Eukaryota</taxon>
        <taxon>Viridiplantae</taxon>
        <taxon>Streptophyta</taxon>
        <taxon>Embryophyta</taxon>
        <taxon>Tracheophyta</taxon>
        <taxon>Spermatophyta</taxon>
        <taxon>Magnoliopsida</taxon>
        <taxon>Ranunculales</taxon>
        <taxon>Ranunculaceae</taxon>
        <taxon>Thalictroideae</taxon>
        <taxon>Thalictrum</taxon>
    </lineage>
</organism>
<dbReference type="Proteomes" id="UP000554482">
    <property type="component" value="Unassembled WGS sequence"/>
</dbReference>
<dbReference type="InterPro" id="IPR014710">
    <property type="entry name" value="RmlC-like_jellyroll"/>
</dbReference>
<feature type="compositionally biased region" description="Polar residues" evidence="1">
    <location>
        <begin position="1"/>
        <end position="11"/>
    </location>
</feature>
<keyword evidence="3" id="KW-1185">Reference proteome</keyword>
<name>A0A7J6VYH0_THATH</name>
<dbReference type="Gene3D" id="2.60.120.10">
    <property type="entry name" value="Jelly Rolls"/>
    <property type="match status" value="1"/>
</dbReference>
<evidence type="ECO:0000313" key="2">
    <source>
        <dbReference type="EMBL" id="KAF5189901.1"/>
    </source>
</evidence>
<evidence type="ECO:0000313" key="3">
    <source>
        <dbReference type="Proteomes" id="UP000554482"/>
    </source>
</evidence>
<dbReference type="InterPro" id="IPR011051">
    <property type="entry name" value="RmlC_Cupin_sf"/>
</dbReference>
<protein>
    <submittedName>
        <fullName evidence="2">Uncharacterized protein</fullName>
    </submittedName>
</protein>
<dbReference type="SUPFAM" id="SSF51182">
    <property type="entry name" value="RmlC-like cupins"/>
    <property type="match status" value="1"/>
</dbReference>
<dbReference type="OrthoDB" id="1738210at2759"/>
<dbReference type="EMBL" id="JABWDY010024875">
    <property type="protein sequence ID" value="KAF5189901.1"/>
    <property type="molecule type" value="Genomic_DNA"/>
</dbReference>
<evidence type="ECO:0000256" key="1">
    <source>
        <dbReference type="SAM" id="MobiDB-lite"/>
    </source>
</evidence>
<sequence length="110" mass="12067">MPKVQQCQLQNFDALEPTRKQQSEAGVTEYWDENNEQLQCAGASLTVMGIHGAVIPGCPGTFHLGNQNNNNPKVSFQTFCLGGNPQQGRQYETRPMDIGALSKRALPTAF</sequence>
<gene>
    <name evidence="2" type="ORF">FRX31_020509</name>
</gene>
<reference evidence="2 3" key="1">
    <citation type="submission" date="2020-06" db="EMBL/GenBank/DDBJ databases">
        <title>Transcriptomic and genomic resources for Thalictrum thalictroides and T. hernandezii: Facilitating candidate gene discovery in an emerging model plant lineage.</title>
        <authorList>
            <person name="Arias T."/>
            <person name="Riano-Pachon D.M."/>
            <person name="Di Stilio V.S."/>
        </authorList>
    </citation>
    <scope>NUCLEOTIDE SEQUENCE [LARGE SCALE GENOMIC DNA]</scope>
    <source>
        <strain evidence="3">cv. WT478/WT964</strain>
        <tissue evidence="2">Leaves</tissue>
    </source>
</reference>
<feature type="region of interest" description="Disordered" evidence="1">
    <location>
        <begin position="1"/>
        <end position="25"/>
    </location>
</feature>
<dbReference type="AlphaFoldDB" id="A0A7J6VYH0"/>
<comment type="caution">
    <text evidence="2">The sequence shown here is derived from an EMBL/GenBank/DDBJ whole genome shotgun (WGS) entry which is preliminary data.</text>
</comment>
<accession>A0A7J6VYH0</accession>